<dbReference type="EMBL" id="WJXO01000001">
    <property type="protein sequence ID" value="MRN37613.1"/>
    <property type="molecule type" value="Genomic_DNA"/>
</dbReference>
<name>A0A7X2GX47_9NEIS</name>
<evidence type="ECO:0000256" key="1">
    <source>
        <dbReference type="SAM" id="Phobius"/>
    </source>
</evidence>
<gene>
    <name evidence="3" type="ORF">GJU80_03690</name>
</gene>
<evidence type="ECO:0000313" key="3">
    <source>
        <dbReference type="EMBL" id="MRN37613.1"/>
    </source>
</evidence>
<reference evidence="3" key="1">
    <citation type="journal article" name="Emerg. Infect. Dis.">
        <title>Two cases of a newly characterized neisseria species.</title>
        <authorList>
            <person name="Mustapha M."/>
            <person name="Lemos A.P.S."/>
            <person name="Harrison L.H."/>
            <person name="Vantyne D."/>
            <person name="Sacchi C.T."/>
        </authorList>
    </citation>
    <scope>NUCLEOTIDE SEQUENCE</scope>
    <source>
        <strain evidence="3">N.95.16</strain>
    </source>
</reference>
<feature type="transmembrane region" description="Helical" evidence="1">
    <location>
        <begin position="46"/>
        <end position="67"/>
    </location>
</feature>
<keyword evidence="1" id="KW-0472">Membrane</keyword>
<dbReference type="AlphaFoldDB" id="A0A7X2GX47"/>
<dbReference type="Pfam" id="PF05356">
    <property type="entry name" value="Phage_Coat_B"/>
    <property type="match status" value="1"/>
</dbReference>
<keyword evidence="2" id="KW-0732">Signal</keyword>
<keyword evidence="4" id="KW-1185">Reference proteome</keyword>
<feature type="signal peptide" evidence="2">
    <location>
        <begin position="1"/>
        <end position="30"/>
    </location>
</feature>
<dbReference type="Proteomes" id="UP000486297">
    <property type="component" value="Unassembled WGS sequence"/>
</dbReference>
<keyword evidence="1" id="KW-1133">Transmembrane helix</keyword>
<comment type="caution">
    <text evidence="3">The sequence shown here is derived from an EMBL/GenBank/DDBJ whole genome shotgun (WGS) entry which is preliminary data.</text>
</comment>
<protein>
    <recommendedName>
        <fullName evidence="5">Phage coat protein</fullName>
    </recommendedName>
</protein>
<evidence type="ECO:0000313" key="4">
    <source>
        <dbReference type="Proteomes" id="UP000486297"/>
    </source>
</evidence>
<dbReference type="RefSeq" id="WP_095501647.1">
    <property type="nucleotide sequence ID" value="NZ_WJXO01000001.1"/>
</dbReference>
<evidence type="ECO:0008006" key="5">
    <source>
        <dbReference type="Google" id="ProtNLM"/>
    </source>
</evidence>
<dbReference type="InterPro" id="IPR008020">
    <property type="entry name" value="G8P"/>
</dbReference>
<accession>A0A7X2GX47</accession>
<organism evidence="3 4">
    <name type="scientific">Neisseria brasiliensis</name>
    <dbReference type="NCBI Taxonomy" id="2666100"/>
    <lineage>
        <taxon>Bacteria</taxon>
        <taxon>Pseudomonadati</taxon>
        <taxon>Pseudomonadota</taxon>
        <taxon>Betaproteobacteria</taxon>
        <taxon>Neisseriales</taxon>
        <taxon>Neisseriaceae</taxon>
        <taxon>Neisseria</taxon>
    </lineage>
</organism>
<keyword evidence="1" id="KW-0812">Transmembrane</keyword>
<sequence length="72" mass="7415">MKLMNTCRKYGAKLAVVTAAPLALAAQAYAAVPSEVTEALTGAKADTLSVGGIVLGIIVGIFALMLLRRVLK</sequence>
<evidence type="ECO:0000256" key="2">
    <source>
        <dbReference type="SAM" id="SignalP"/>
    </source>
</evidence>
<feature type="chain" id="PRO_5030628624" description="Phage coat protein" evidence="2">
    <location>
        <begin position="31"/>
        <end position="72"/>
    </location>
</feature>
<proteinExistence type="predicted"/>